<comment type="caution">
    <text evidence="2">The sequence shown here is derived from an EMBL/GenBank/DDBJ whole genome shotgun (WGS) entry which is preliminary data.</text>
</comment>
<dbReference type="InterPro" id="IPR036865">
    <property type="entry name" value="CRAL-TRIO_dom_sf"/>
</dbReference>
<dbReference type="Proteomes" id="UP000094527">
    <property type="component" value="Unassembled WGS sequence"/>
</dbReference>
<sequence>MEGSKPASSLDALRKLLTSKELESIPSGINEDEYLMRFLRFKPDHQRAYETLVKYQKFRKSDEEWFSKLRPSALKKLIDAQLFTKLPGNDAEGRPVFLMYCKRWNPKEVTVEDVMILAALFFEELSRRKECNATIMIDWTGYGMGMYRQIRLRDLTRGVSILQFKALHQVNQSTFFWLVSKIFFSLLSAKLRNRIFLHGTDRQSLAAHIPLSALPVKYGGSSEEYMDAEFVDTMYKNEDYYYKHTEHVRRS</sequence>
<organism evidence="2 3">
    <name type="scientific">Orchesella cincta</name>
    <name type="common">Springtail</name>
    <name type="synonym">Podura cincta</name>
    <dbReference type="NCBI Taxonomy" id="48709"/>
    <lineage>
        <taxon>Eukaryota</taxon>
        <taxon>Metazoa</taxon>
        <taxon>Ecdysozoa</taxon>
        <taxon>Arthropoda</taxon>
        <taxon>Hexapoda</taxon>
        <taxon>Collembola</taxon>
        <taxon>Entomobryomorpha</taxon>
        <taxon>Entomobryoidea</taxon>
        <taxon>Orchesellidae</taxon>
        <taxon>Orchesellinae</taxon>
        <taxon>Orchesella</taxon>
    </lineage>
</organism>
<accession>A0A1D2MCQ6</accession>
<dbReference type="Gene3D" id="1.20.5.1200">
    <property type="entry name" value="Alpha-tocopherol transfer"/>
    <property type="match status" value="1"/>
</dbReference>
<dbReference type="OrthoDB" id="75724at2759"/>
<dbReference type="CDD" id="cd00170">
    <property type="entry name" value="SEC14"/>
    <property type="match status" value="1"/>
</dbReference>
<dbReference type="Pfam" id="PF00650">
    <property type="entry name" value="CRAL_TRIO"/>
    <property type="match status" value="1"/>
</dbReference>
<dbReference type="PANTHER" id="PTHR10174">
    <property type="entry name" value="ALPHA-TOCOPHEROL TRANSFER PROTEIN-RELATED"/>
    <property type="match status" value="1"/>
</dbReference>
<dbReference type="SUPFAM" id="SSF52087">
    <property type="entry name" value="CRAL/TRIO domain"/>
    <property type="match status" value="1"/>
</dbReference>
<dbReference type="STRING" id="48709.A0A1D2MCQ6"/>
<proteinExistence type="predicted"/>
<feature type="domain" description="CRAL-TRIO" evidence="1">
    <location>
        <begin position="70"/>
        <end position="226"/>
    </location>
</feature>
<protein>
    <submittedName>
        <fullName evidence="2">Alpha-tocopherol transfer protein-like</fullName>
    </submittedName>
</protein>
<dbReference type="PANTHER" id="PTHR10174:SF226">
    <property type="entry name" value="CLAVESIN-1-LIKE PROTEIN"/>
    <property type="match status" value="1"/>
</dbReference>
<dbReference type="PROSITE" id="PS50191">
    <property type="entry name" value="CRAL_TRIO"/>
    <property type="match status" value="1"/>
</dbReference>
<dbReference type="SUPFAM" id="SSF46938">
    <property type="entry name" value="CRAL/TRIO N-terminal domain"/>
    <property type="match status" value="1"/>
</dbReference>
<dbReference type="Gene3D" id="1.10.8.20">
    <property type="entry name" value="N-terminal domain of phosphatidylinositol transfer protein sec14p"/>
    <property type="match status" value="1"/>
</dbReference>
<evidence type="ECO:0000313" key="3">
    <source>
        <dbReference type="Proteomes" id="UP000094527"/>
    </source>
</evidence>
<dbReference type="EMBL" id="LJIJ01001794">
    <property type="protein sequence ID" value="ODM90787.1"/>
    <property type="molecule type" value="Genomic_DNA"/>
</dbReference>
<evidence type="ECO:0000313" key="2">
    <source>
        <dbReference type="EMBL" id="ODM90787.1"/>
    </source>
</evidence>
<dbReference type="Gene3D" id="3.40.525.10">
    <property type="entry name" value="CRAL-TRIO lipid binding domain"/>
    <property type="match status" value="1"/>
</dbReference>
<dbReference type="GO" id="GO:0016020">
    <property type="term" value="C:membrane"/>
    <property type="evidence" value="ECO:0007669"/>
    <property type="project" value="TreeGrafter"/>
</dbReference>
<dbReference type="SMART" id="SM00516">
    <property type="entry name" value="SEC14"/>
    <property type="match status" value="1"/>
</dbReference>
<dbReference type="InterPro" id="IPR036273">
    <property type="entry name" value="CRAL/TRIO_N_dom_sf"/>
</dbReference>
<dbReference type="OMA" id="DEEWFSK"/>
<keyword evidence="3" id="KW-1185">Reference proteome</keyword>
<evidence type="ECO:0000259" key="1">
    <source>
        <dbReference type="PROSITE" id="PS50191"/>
    </source>
</evidence>
<name>A0A1D2MCQ6_ORCCI</name>
<dbReference type="AlphaFoldDB" id="A0A1D2MCQ6"/>
<dbReference type="InterPro" id="IPR001251">
    <property type="entry name" value="CRAL-TRIO_dom"/>
</dbReference>
<gene>
    <name evidence="2" type="ORF">Ocin01_15896</name>
</gene>
<reference evidence="2 3" key="1">
    <citation type="journal article" date="2016" name="Genome Biol. Evol.">
        <title>Gene Family Evolution Reflects Adaptation to Soil Environmental Stressors in the Genome of the Collembolan Orchesella cincta.</title>
        <authorList>
            <person name="Faddeeva-Vakhrusheva A."/>
            <person name="Derks M.F."/>
            <person name="Anvar S.Y."/>
            <person name="Agamennone V."/>
            <person name="Suring W."/>
            <person name="Smit S."/>
            <person name="van Straalen N.M."/>
            <person name="Roelofs D."/>
        </authorList>
    </citation>
    <scope>NUCLEOTIDE SEQUENCE [LARGE SCALE GENOMIC DNA]</scope>
    <source>
        <tissue evidence="2">Mixed pool</tissue>
    </source>
</reference>
<dbReference type="GO" id="GO:1902936">
    <property type="term" value="F:phosphatidylinositol bisphosphate binding"/>
    <property type="evidence" value="ECO:0007669"/>
    <property type="project" value="TreeGrafter"/>
</dbReference>